<dbReference type="GO" id="GO:0004722">
    <property type="term" value="F:protein serine/threonine phosphatase activity"/>
    <property type="evidence" value="ECO:0007669"/>
    <property type="project" value="InterPro"/>
</dbReference>
<keyword evidence="2" id="KW-0472">Membrane</keyword>
<dbReference type="SUPFAM" id="SSF81606">
    <property type="entry name" value="PP2C-like"/>
    <property type="match status" value="1"/>
</dbReference>
<reference evidence="4 5" key="1">
    <citation type="submission" date="2019-02" db="EMBL/GenBank/DDBJ databases">
        <title>Deep-cultivation of Planctomycetes and their phenomic and genomic characterization uncovers novel biology.</title>
        <authorList>
            <person name="Wiegand S."/>
            <person name="Jogler M."/>
            <person name="Boedeker C."/>
            <person name="Pinto D."/>
            <person name="Vollmers J."/>
            <person name="Rivas-Marin E."/>
            <person name="Kohn T."/>
            <person name="Peeters S.H."/>
            <person name="Heuer A."/>
            <person name="Rast P."/>
            <person name="Oberbeckmann S."/>
            <person name="Bunk B."/>
            <person name="Jeske O."/>
            <person name="Meyerdierks A."/>
            <person name="Storesund J.E."/>
            <person name="Kallscheuer N."/>
            <person name="Luecker S."/>
            <person name="Lage O.M."/>
            <person name="Pohl T."/>
            <person name="Merkel B.J."/>
            <person name="Hornburger P."/>
            <person name="Mueller R.-W."/>
            <person name="Bruemmer F."/>
            <person name="Labrenz M."/>
            <person name="Spormann A.M."/>
            <person name="Op den Camp H."/>
            <person name="Overmann J."/>
            <person name="Amann R."/>
            <person name="Jetten M.S.M."/>
            <person name="Mascher T."/>
            <person name="Medema M.H."/>
            <person name="Devos D.P."/>
            <person name="Kaster A.-K."/>
            <person name="Ovreas L."/>
            <person name="Rohde M."/>
            <person name="Galperin M.Y."/>
            <person name="Jogler C."/>
        </authorList>
    </citation>
    <scope>NUCLEOTIDE SEQUENCE [LARGE SCALE GENOMIC DNA]</scope>
    <source>
        <strain evidence="4 5">Pan189</strain>
    </source>
</reference>
<feature type="compositionally biased region" description="Basic residues" evidence="1">
    <location>
        <begin position="416"/>
        <end position="425"/>
    </location>
</feature>
<evidence type="ECO:0000313" key="5">
    <source>
        <dbReference type="Proteomes" id="UP000317318"/>
    </source>
</evidence>
<dbReference type="Gene3D" id="3.60.40.10">
    <property type="entry name" value="PPM-type phosphatase domain"/>
    <property type="match status" value="1"/>
</dbReference>
<feature type="region of interest" description="Disordered" evidence="1">
    <location>
        <begin position="416"/>
        <end position="435"/>
    </location>
</feature>
<dbReference type="PANTHER" id="PTHR47992">
    <property type="entry name" value="PROTEIN PHOSPHATASE"/>
    <property type="match status" value="1"/>
</dbReference>
<keyword evidence="4" id="KW-0378">Hydrolase</keyword>
<organism evidence="4 5">
    <name type="scientific">Stratiformator vulcanicus</name>
    <dbReference type="NCBI Taxonomy" id="2527980"/>
    <lineage>
        <taxon>Bacteria</taxon>
        <taxon>Pseudomonadati</taxon>
        <taxon>Planctomycetota</taxon>
        <taxon>Planctomycetia</taxon>
        <taxon>Planctomycetales</taxon>
        <taxon>Planctomycetaceae</taxon>
        <taxon>Stratiformator</taxon>
    </lineage>
</organism>
<gene>
    <name evidence="4" type="ORF">Pan189_10350</name>
</gene>
<evidence type="ECO:0000313" key="4">
    <source>
        <dbReference type="EMBL" id="QDT36673.1"/>
    </source>
</evidence>
<keyword evidence="2" id="KW-0812">Transmembrane</keyword>
<accession>A0A517QYK3</accession>
<dbReference type="Proteomes" id="UP000317318">
    <property type="component" value="Chromosome"/>
</dbReference>
<dbReference type="InterPro" id="IPR036457">
    <property type="entry name" value="PPM-type-like_dom_sf"/>
</dbReference>
<dbReference type="SMART" id="SM00331">
    <property type="entry name" value="PP2C_SIG"/>
    <property type="match status" value="1"/>
</dbReference>
<dbReference type="CDD" id="cd00143">
    <property type="entry name" value="PP2Cc"/>
    <property type="match status" value="1"/>
</dbReference>
<evidence type="ECO:0000256" key="2">
    <source>
        <dbReference type="SAM" id="Phobius"/>
    </source>
</evidence>
<evidence type="ECO:0000256" key="1">
    <source>
        <dbReference type="SAM" id="MobiDB-lite"/>
    </source>
</evidence>
<dbReference type="SMART" id="SM00332">
    <property type="entry name" value="PP2Cc"/>
    <property type="match status" value="1"/>
</dbReference>
<dbReference type="Pfam" id="PF00481">
    <property type="entry name" value="PP2C"/>
    <property type="match status" value="1"/>
</dbReference>
<feature type="transmembrane region" description="Helical" evidence="2">
    <location>
        <begin position="300"/>
        <end position="321"/>
    </location>
</feature>
<protein>
    <recommendedName>
        <fullName evidence="3">PPM-type phosphatase domain-containing protein</fullName>
    </recommendedName>
</protein>
<dbReference type="RefSeq" id="WP_145362860.1">
    <property type="nucleotide sequence ID" value="NZ_CP036268.1"/>
</dbReference>
<proteinExistence type="predicted"/>
<dbReference type="AlphaFoldDB" id="A0A517QYK3"/>
<keyword evidence="5" id="KW-1185">Reference proteome</keyword>
<dbReference type="EMBL" id="CP036268">
    <property type="protein sequence ID" value="QDT36673.1"/>
    <property type="molecule type" value="Genomic_DNA"/>
</dbReference>
<dbReference type="InterPro" id="IPR001932">
    <property type="entry name" value="PPM-type_phosphatase-like_dom"/>
</dbReference>
<dbReference type="OrthoDB" id="9801841at2"/>
<evidence type="ECO:0000259" key="3">
    <source>
        <dbReference type="PROSITE" id="PS51746"/>
    </source>
</evidence>
<keyword evidence="2" id="KW-1133">Transmembrane helix</keyword>
<sequence length="435" mass="47353">MRFDQSVRYATVSDVGLRRQNNEDSTTTRVASDAETFELRGHLFVVADGMGGHAVGELASGMCTDVLPQSYLKSKLDSPGEALVEAITNANAAIHEKGEMNSDFGRMGTTCSSLVLSKDGAYVGHVGDSRCYRIRRGRINQLTFDHSLQWELARRKGISVDVAEMYEPRNIITRSLGPEPKVDVDLEGPFQILSDDVYVLCSDGLTGHVTDPEIGAIAGSLPPAEACRLLVNLANVRGGSDNISVVIARVGKRPAGAPEPEPVDPTEPTNIWLLAGAWGVSGIFLLGIVLILFQRYVPGTIIVGLSVMALAGIGFRLWQLWFRSSSETTLHETGSSATRTWKAYRAATAQIDVPFARHLAQIESDLHRAAEEESWPLTSGEHERHYQRASKAMAKGDTRKAVAEYAAAIDCLMKGMHRHRKRRKQATLGSGEAAE</sequence>
<feature type="domain" description="PPM-type phosphatase" evidence="3">
    <location>
        <begin position="8"/>
        <end position="250"/>
    </location>
</feature>
<name>A0A517QYK3_9PLAN</name>
<dbReference type="InterPro" id="IPR015655">
    <property type="entry name" value="PP2C"/>
</dbReference>
<feature type="transmembrane region" description="Helical" evidence="2">
    <location>
        <begin position="271"/>
        <end position="293"/>
    </location>
</feature>
<dbReference type="KEGG" id="svp:Pan189_10350"/>
<dbReference type="PROSITE" id="PS51746">
    <property type="entry name" value="PPM_2"/>
    <property type="match status" value="1"/>
</dbReference>